<dbReference type="Proteomes" id="UP000267096">
    <property type="component" value="Unassembled WGS sequence"/>
</dbReference>
<dbReference type="GO" id="GO:0000076">
    <property type="term" value="P:DNA replication checkpoint signaling"/>
    <property type="evidence" value="ECO:0007669"/>
    <property type="project" value="TreeGrafter"/>
</dbReference>
<feature type="compositionally biased region" description="Low complexity" evidence="4">
    <location>
        <begin position="1213"/>
        <end position="1226"/>
    </location>
</feature>
<evidence type="ECO:0000259" key="6">
    <source>
        <dbReference type="Pfam" id="PF04821"/>
    </source>
</evidence>
<dbReference type="PANTHER" id="PTHR22940:SF4">
    <property type="entry name" value="PROTEIN TIMELESS HOMOLOG"/>
    <property type="match status" value="1"/>
</dbReference>
<name>A0A0M3JST1_ANISI</name>
<feature type="chain" id="PRO_5043120969" evidence="5">
    <location>
        <begin position="19"/>
        <end position="1327"/>
    </location>
</feature>
<dbReference type="GO" id="GO:0031298">
    <property type="term" value="C:replication fork protection complex"/>
    <property type="evidence" value="ECO:0007669"/>
    <property type="project" value="TreeGrafter"/>
</dbReference>
<evidence type="ECO:0000313" key="7">
    <source>
        <dbReference type="EMBL" id="VDK43315.1"/>
    </source>
</evidence>
<evidence type="ECO:0000256" key="1">
    <source>
        <dbReference type="ARBA" id="ARBA00004123"/>
    </source>
</evidence>
<reference evidence="7 8" key="2">
    <citation type="submission" date="2018-11" db="EMBL/GenBank/DDBJ databases">
        <authorList>
            <consortium name="Pathogen Informatics"/>
        </authorList>
    </citation>
    <scope>NUCLEOTIDE SEQUENCE [LARGE SCALE GENOMIC DNA]</scope>
</reference>
<evidence type="ECO:0000256" key="4">
    <source>
        <dbReference type="SAM" id="MobiDB-lite"/>
    </source>
</evidence>
<protein>
    <submittedName>
        <fullName evidence="9">Protein timeless homolog (inferred by orthology to a human protein)</fullName>
    </submittedName>
</protein>
<feature type="signal peptide" evidence="5">
    <location>
        <begin position="1"/>
        <end position="18"/>
    </location>
</feature>
<dbReference type="InterPro" id="IPR006906">
    <property type="entry name" value="Timeless_N"/>
</dbReference>
<dbReference type="OrthoDB" id="310853at2759"/>
<proteinExistence type="predicted"/>
<dbReference type="WBParaSite" id="ASIM_0001105501-mRNA-1">
    <property type="protein sequence ID" value="ASIM_0001105501-mRNA-1"/>
    <property type="gene ID" value="ASIM_0001105501"/>
</dbReference>
<dbReference type="GO" id="GO:0003677">
    <property type="term" value="F:DNA binding"/>
    <property type="evidence" value="ECO:0007669"/>
    <property type="project" value="TreeGrafter"/>
</dbReference>
<dbReference type="InterPro" id="IPR044998">
    <property type="entry name" value="Timeless"/>
</dbReference>
<comment type="subcellular location">
    <subcellularLocation>
        <location evidence="1">Nucleus</location>
    </subcellularLocation>
</comment>
<feature type="domain" description="Timeless N-terminal" evidence="6">
    <location>
        <begin position="16"/>
        <end position="269"/>
    </location>
</feature>
<keyword evidence="8" id="KW-1185">Reference proteome</keyword>
<dbReference type="Pfam" id="PF26019">
    <property type="entry name" value="HTH_TIMELESS"/>
    <property type="match status" value="4"/>
</dbReference>
<evidence type="ECO:0000313" key="8">
    <source>
        <dbReference type="Proteomes" id="UP000267096"/>
    </source>
</evidence>
<dbReference type="Pfam" id="PF04821">
    <property type="entry name" value="TIMELESS"/>
    <property type="match status" value="1"/>
</dbReference>
<organism evidence="9">
    <name type="scientific">Anisakis simplex</name>
    <name type="common">Herring worm</name>
    <dbReference type="NCBI Taxonomy" id="6269"/>
    <lineage>
        <taxon>Eukaryota</taxon>
        <taxon>Metazoa</taxon>
        <taxon>Ecdysozoa</taxon>
        <taxon>Nematoda</taxon>
        <taxon>Chromadorea</taxon>
        <taxon>Rhabditida</taxon>
        <taxon>Spirurina</taxon>
        <taxon>Ascaridomorpha</taxon>
        <taxon>Ascaridoidea</taxon>
        <taxon>Anisakidae</taxon>
        <taxon>Anisakis</taxon>
        <taxon>Anisakis simplex complex</taxon>
    </lineage>
</organism>
<gene>
    <name evidence="7" type="ORF">ASIM_LOCUS10613</name>
</gene>
<keyword evidence="3" id="KW-0131">Cell cycle</keyword>
<accession>A0A0M3JST1</accession>
<dbReference type="EMBL" id="UYRR01031008">
    <property type="protein sequence ID" value="VDK43315.1"/>
    <property type="molecule type" value="Genomic_DNA"/>
</dbReference>
<keyword evidence="5" id="KW-0732">Signal</keyword>
<evidence type="ECO:0000313" key="9">
    <source>
        <dbReference type="WBParaSite" id="ASIM_0001105501-mRNA-1"/>
    </source>
</evidence>
<evidence type="ECO:0000256" key="3">
    <source>
        <dbReference type="ARBA" id="ARBA00023306"/>
    </source>
</evidence>
<dbReference type="GO" id="GO:0006281">
    <property type="term" value="P:DNA repair"/>
    <property type="evidence" value="ECO:0007669"/>
    <property type="project" value="TreeGrafter"/>
</dbReference>
<dbReference type="PANTHER" id="PTHR22940">
    <property type="entry name" value="TIMEOUT/TIMELESS-2"/>
    <property type="match status" value="1"/>
</dbReference>
<feature type="region of interest" description="Disordered" evidence="4">
    <location>
        <begin position="1212"/>
        <end position="1244"/>
    </location>
</feature>
<sequence>MGPTARNLIALFIIFLESIRELIRFLRYDTSSGLARRLCGEHNIVKNDLIPIMKLADVKENLFDAALRLTVNLCQPTITVLRGKKPENKEEWKLFWELEKNLDLAKKAFSDVDFMKILHQRVSSYFESDWCDRSISEKLVVERILVLIEYMLEIGEYEEDPNQNVMMDSYVTDRVIFALLSSGFSDLFVDMATQKSECDFHLLLINIIALTVKHYNTFDILSAGVERSVEKGAKDEEDLRRCIKAESEKVLSTRRRLGVRPTSFAGSYVMKGVKALNPEHDLVTRKVVKDITSGVEHLYERKRKRRHPKSRRMFDGHQRTHSATLDVMLALKQFCDQFLRNAYNQLMNSCTDAALHGRKTLNQRNLDIHYFVVMRFFMEYRRIGSFPTNFVSATLGKEAFHRVQTQLDSYLESAHADRREGRIHGMKAQYAVTAYKELLYTLRSMMESGNDEDKEEVEATCKHIMMVEEYRDLSSSVIRQFMPGILSKVFLRDLILANHTYMIVLEKGVKSGTLAKVMKRQKVRKVRKKRLKDLATFDEGDEVDVDETWEIISEELCDILNGYESACDDVSAIDVRLQVTDDCHKQFAALFIQNALRERRVKDAVGLYRSARLLWPFDHIFGSNEMLSEEEFIGLRMIYFADLEEVKNEWKKVHDDVYGYENEDEGGGSLLFDDELDEDESDDEETTRYITKEIDFSFNEYLSKFARSDILKWYVYLLNDYETNSMEVNKAIIKLLHRIAFDLGQMPRLFQVSLFRIFIRLGEYFCKMPLHVKKEDRLFRVYEFGYHLLKQFFSRYETTGSKLIPELLFWKGPKECYDLEHGYGSYETSINEKERNEVAWTEELSNELHSLYDEYVGCEDKAEGIDVVEFIESNLSRQRTRRQIIRELKSLGLDTFGAKVKDRYGFLWFVSCPILLPTQNHRADAITRKCKSNVFSPDVVSHMKTLVDQFQSMPSDENREDLVDYIRKRLSECYSRAQIIKQLHYDNIEYNRKTVARYLYHISALFYQRIALPRFFCDFWMVKTTSSRRRKPWHEVLTIELRSLAEQYEELIEKPSMRTFIYFLHRLISCSLIDYIKNRLTEKRTISDIRAKLIEMGYEHSKLYSAESSAKVSKPWSELLLIELQSLKAQYNEVDEKPQCNHIYIWNLSDHGIVDYVIARLSEKRSRRDVICKLLEIGVDMSQMKPKRTKKLDKQAQLLEAGSEYNEQICERATSASDSRDSSPSIADDEDSFDKADASSHSEFKIDQEKCIQQSWNSQSIAEASDKPSSRHSLNNVPILIVMKRVKRVFNEQPQLSDEESENGENIDYSNLRLRKRRIVLSDDEAE</sequence>
<evidence type="ECO:0000256" key="2">
    <source>
        <dbReference type="ARBA" id="ARBA00023242"/>
    </source>
</evidence>
<dbReference type="GO" id="GO:0043111">
    <property type="term" value="P:replication fork arrest"/>
    <property type="evidence" value="ECO:0007669"/>
    <property type="project" value="TreeGrafter"/>
</dbReference>
<keyword evidence="2" id="KW-0539">Nucleus</keyword>
<evidence type="ECO:0000256" key="5">
    <source>
        <dbReference type="SAM" id="SignalP"/>
    </source>
</evidence>
<reference evidence="9" key="1">
    <citation type="submission" date="2017-02" db="UniProtKB">
        <authorList>
            <consortium name="WormBaseParasite"/>
        </authorList>
    </citation>
    <scope>IDENTIFICATION</scope>
</reference>
<feature type="compositionally biased region" description="Basic and acidic residues" evidence="4">
    <location>
        <begin position="1233"/>
        <end position="1244"/>
    </location>
</feature>